<dbReference type="InterPro" id="IPR006162">
    <property type="entry name" value="Ppantetheine_attach_site"/>
</dbReference>
<organism evidence="6 7">
    <name type="scientific">Streptomyces hintoniae</name>
    <dbReference type="NCBI Taxonomy" id="3075521"/>
    <lineage>
        <taxon>Bacteria</taxon>
        <taxon>Bacillati</taxon>
        <taxon>Actinomycetota</taxon>
        <taxon>Actinomycetes</taxon>
        <taxon>Kitasatosporales</taxon>
        <taxon>Streptomycetaceae</taxon>
        <taxon>Streptomyces</taxon>
    </lineage>
</organism>
<dbReference type="InterPro" id="IPR041464">
    <property type="entry name" value="TubC_N"/>
</dbReference>
<dbReference type="Gene3D" id="3.40.50.980">
    <property type="match status" value="4"/>
</dbReference>
<evidence type="ECO:0000259" key="5">
    <source>
        <dbReference type="PROSITE" id="PS50075"/>
    </source>
</evidence>
<dbReference type="Gene3D" id="1.10.10.1830">
    <property type="entry name" value="Non-ribosomal peptide synthase, adenylation domain"/>
    <property type="match status" value="1"/>
</dbReference>
<dbReference type="Gene3D" id="1.10.1200.10">
    <property type="entry name" value="ACP-like"/>
    <property type="match status" value="1"/>
</dbReference>
<dbReference type="InterPro" id="IPR001242">
    <property type="entry name" value="Condensation_dom"/>
</dbReference>
<dbReference type="InterPro" id="IPR020806">
    <property type="entry name" value="PKS_PP-bd"/>
</dbReference>
<dbReference type="Gene3D" id="3.30.559.30">
    <property type="entry name" value="Nonribosomal peptide synthetase, condensation domain"/>
    <property type="match status" value="2"/>
</dbReference>
<dbReference type="InterPro" id="IPR010071">
    <property type="entry name" value="AA_adenyl_dom"/>
</dbReference>
<dbReference type="InterPro" id="IPR045851">
    <property type="entry name" value="AMP-bd_C_sf"/>
</dbReference>
<dbReference type="PROSITE" id="PS00012">
    <property type="entry name" value="PHOSPHOPANTETHEINE"/>
    <property type="match status" value="2"/>
</dbReference>
<evidence type="ECO:0000313" key="6">
    <source>
        <dbReference type="EMBL" id="MDT0471406.1"/>
    </source>
</evidence>
<evidence type="ECO:0000256" key="1">
    <source>
        <dbReference type="ARBA" id="ARBA00001957"/>
    </source>
</evidence>
<accession>A0ABU2UEH9</accession>
<dbReference type="PROSITE" id="PS50075">
    <property type="entry name" value="CARRIER"/>
    <property type="match status" value="2"/>
</dbReference>
<evidence type="ECO:0000256" key="3">
    <source>
        <dbReference type="ARBA" id="ARBA00022553"/>
    </source>
</evidence>
<dbReference type="SUPFAM" id="SSF47336">
    <property type="entry name" value="ACP-like"/>
    <property type="match status" value="2"/>
</dbReference>
<evidence type="ECO:0000256" key="2">
    <source>
        <dbReference type="ARBA" id="ARBA00022450"/>
    </source>
</evidence>
<evidence type="ECO:0000256" key="4">
    <source>
        <dbReference type="SAM" id="MobiDB-lite"/>
    </source>
</evidence>
<dbReference type="InterPro" id="IPR036736">
    <property type="entry name" value="ACP-like_sf"/>
</dbReference>
<proteinExistence type="predicted"/>
<feature type="domain" description="Carrier" evidence="5">
    <location>
        <begin position="2255"/>
        <end position="2330"/>
    </location>
</feature>
<dbReference type="SUPFAM" id="SSF52777">
    <property type="entry name" value="CoA-dependent acyltransferases"/>
    <property type="match status" value="4"/>
</dbReference>
<keyword evidence="2" id="KW-0596">Phosphopantetheine</keyword>
<feature type="domain" description="Carrier" evidence="5">
    <location>
        <begin position="1113"/>
        <end position="1188"/>
    </location>
</feature>
<feature type="region of interest" description="Disordered" evidence="4">
    <location>
        <begin position="60"/>
        <end position="88"/>
    </location>
</feature>
<dbReference type="Pfam" id="PF00668">
    <property type="entry name" value="Condensation"/>
    <property type="match status" value="2"/>
</dbReference>
<dbReference type="Pfam" id="PF00550">
    <property type="entry name" value="PP-binding"/>
    <property type="match status" value="2"/>
</dbReference>
<feature type="region of interest" description="Disordered" evidence="4">
    <location>
        <begin position="2234"/>
        <end position="2259"/>
    </location>
</feature>
<gene>
    <name evidence="6" type="ORF">RM863_04595</name>
</gene>
<dbReference type="Proteomes" id="UP001180489">
    <property type="component" value="Unassembled WGS sequence"/>
</dbReference>
<reference evidence="6" key="1">
    <citation type="submission" date="2024-05" db="EMBL/GenBank/DDBJ databases">
        <title>30 novel species of actinomycetes from the DSMZ collection.</title>
        <authorList>
            <person name="Nouioui I."/>
        </authorList>
    </citation>
    <scope>NUCLEOTIDE SEQUENCE</scope>
    <source>
        <strain evidence="6">DSM 41014</strain>
    </source>
</reference>
<evidence type="ECO:0000313" key="7">
    <source>
        <dbReference type="Proteomes" id="UP001180489"/>
    </source>
</evidence>
<protein>
    <submittedName>
        <fullName evidence="6">Amino acid adenylation domain-containing protein</fullName>
    </submittedName>
</protein>
<dbReference type="Gene3D" id="2.30.38.10">
    <property type="entry name" value="Luciferase, Domain 3"/>
    <property type="match status" value="2"/>
</dbReference>
<keyword evidence="7" id="KW-1185">Reference proteome</keyword>
<dbReference type="SMART" id="SM00823">
    <property type="entry name" value="PKS_PP"/>
    <property type="match status" value="2"/>
</dbReference>
<dbReference type="InterPro" id="IPR044894">
    <property type="entry name" value="TubC_N_sf"/>
</dbReference>
<dbReference type="Gene3D" id="3.30.300.30">
    <property type="match status" value="2"/>
</dbReference>
<comment type="caution">
    <text evidence="6">The sequence shown here is derived from an EMBL/GenBank/DDBJ whole genome shotgun (WGS) entry which is preliminary data.</text>
</comment>
<comment type="cofactor">
    <cofactor evidence="1">
        <name>pantetheine 4'-phosphate</name>
        <dbReference type="ChEBI" id="CHEBI:47942"/>
    </cofactor>
</comment>
<dbReference type="Gene3D" id="3.40.50.1820">
    <property type="entry name" value="alpha/beta hydrolase"/>
    <property type="match status" value="1"/>
</dbReference>
<dbReference type="CDD" id="cd19531">
    <property type="entry name" value="LCL_NRPS-like"/>
    <property type="match status" value="2"/>
</dbReference>
<dbReference type="SUPFAM" id="SSF56801">
    <property type="entry name" value="Acetyl-CoA synthetase-like"/>
    <property type="match status" value="2"/>
</dbReference>
<feature type="compositionally biased region" description="Basic and acidic residues" evidence="4">
    <location>
        <begin position="2236"/>
        <end position="2255"/>
    </location>
</feature>
<dbReference type="InterPro" id="IPR000873">
    <property type="entry name" value="AMP-dep_synth/lig_dom"/>
</dbReference>
<keyword evidence="3" id="KW-0597">Phosphoprotein</keyword>
<dbReference type="EMBL" id="JAVRFF010000004">
    <property type="protein sequence ID" value="MDT0471406.1"/>
    <property type="molecule type" value="Genomic_DNA"/>
</dbReference>
<dbReference type="NCBIfam" id="TIGR01733">
    <property type="entry name" value="AA-adenyl-dom"/>
    <property type="match status" value="2"/>
</dbReference>
<dbReference type="PANTHER" id="PTHR45527:SF1">
    <property type="entry name" value="FATTY ACID SYNTHASE"/>
    <property type="match status" value="1"/>
</dbReference>
<name>A0ABU2UEH9_9ACTN</name>
<dbReference type="InterPro" id="IPR029058">
    <property type="entry name" value="AB_hydrolase_fold"/>
</dbReference>
<dbReference type="Pfam" id="PF00501">
    <property type="entry name" value="AMP-binding"/>
    <property type="match status" value="2"/>
</dbReference>
<dbReference type="Gene3D" id="3.30.559.10">
    <property type="entry name" value="Chloramphenicol acetyltransferase-like domain"/>
    <property type="match status" value="2"/>
</dbReference>
<dbReference type="InterPro" id="IPR023213">
    <property type="entry name" value="CAT-like_dom_sf"/>
</dbReference>
<sequence>MTGSPQQTDARRLLDELRADGVRLWVHGDRLRYRSPDGLSAARKAALREAKAEITDLLRAETDGTERPSAPAHRDRRPLARAPRPAATPLSLGQEGLWFLDRTGETGAAYHEQSAVRLRGTLDEPALRAALTELVRRHEALRTRYPDVDGVPRQTVEPAAPPALQLHDLTAVPSAGRDEALRALLRTAAAAPLDLADRCPMSLQLVRTGEREHVLAVTAHHIMIDGTSFDILFRELGVLYDAFRRGEPSPLPEPAAQYADFALWQRETLSGDRLRDLLDYWTGRLEGAPAALDMPFDRIRPATPGFRGDVVRFTLPAPLVESLTALGRRNDATPFMVLLAAFQTLLSRWCGEDDISVGLPVDGRDHPDAEHVIGYFLNTLVLRSDLSGRLTFDELVRQVRGNLIDAYDHRDLPFGRLVQEIAPGARTDHQPLFQALFTYLAESELRMGDLDLERVDLTENTAKFDLSLLLSETPSGRIEGGFEFSTDLFDRGSVERLVGLFRVLLEGVAGGVDVRVGEVGVLDGVGRGEVVGFGDGGGVVGGGVVGLHELFERRVVGCRDVVAVECGGVGVSYGELDGWANAVALRLVGLGVGVDCLVGLCVSRGVGMVAGMLGVLKAGAGYVPLDPGYPVERLRFMAADSGVGVVVCDRSVVGVVEGLVGEGVVVVCVDEVGLRAGSLVGPGVEVFSGGAAYCIYTSGSTGVPKGVVLSHGSAVAFVEWAVSVFGGVGGGLLSRVLGSTSVCFDLSVFEVFAPLAVGGSVVVVRDVLELVEGGVVPVPSLINSVPSAVEALVGAGAFPVGVGAVNVAGEVLRSSVVEGVRGVDEGVRVFNLYGPTEDTTYSTWCEVGSGGVTVGRPINGTRVYVCDGWGELVPVGVVGEVFLGGAGLARGYAGRPGLTAERFVPDRFGGEGGRLYRTGDLARWTPEGELEFRGRVDHQVKVRGFRIELGEVEAALDRSGLVSEAVVTVDETGATGATLMAHVVPALESGSGDAELAPGLVSGGDDAELAPGPVSGGGDAEFLPACESGSGEAELIAGPESGRGEAEFGSASESACGYADFVPALERHLRSALPGYMVPSVFVVLDALPRTPNGKVDRSALTRPAAQNPAHTAPRTPTEETLATLWQDVLHLDSVGVHDNFFALGGHSLLVTQLVARIRQVLRADVRLRDVFDAPTVAALAQTVEAAGQVDEGALVAGPADEPLVASYAQQRMWFLHRMNPDSSLYNIAAAWRLDGALDPDALEHALNEIIRRQQVLRTVFPERGGVPHPVVQDFVHRPLPLIDVSATPDPRRAADEVVTAEADLPFDLAEGPLTRIGLVRLAPRRHILMVSMHHILGDDWSLDVLLTELSALYGAFVDGRPANLPELPVQYTDFARWQNRMLEDRQVERHLAFWRDHLDGAEHALDLPTDRPRPSVPSHGGGTVSFTLTPELSDTLREISHDHDATVFMTVATAFNILLHRYSGQDDFCVGYAVGNRDRLETENLIGLFVNTLILRSRLAPGDTFASQLREVRASMLRADAHRDLPFEKLVEEIQPVRDLSRHPLFQVTYSYTTTHGSKAEPGTSVPGFGNRDITLPGLDIGYYEHDSRTAKFDLAFFLSETGPGNGLEGEIEFATDLFDRSSVERLVGLFTVLLEGLVDGVDMQVNEVGVLDGVGRGEVVGFGDGGGVVGGGVVGLHELFERRVVGCRDVVAVECGGVGVSYGELDGWANAVALRLVGLGVGVDCLVGLCVSRGVGMVAGMLGVLKAGAGYVPLDPGYPVERLRFMAADSGVGVVVCDRSVVGVVEELVGEGVVVVCVDEVGLRAGSLVGPGVEVFSGGAAYCIYTSGSTGVPKGVVLSHGSAVAFVEWAVNLFGGELLSRVLGSTSVCFDLSVFEVFAPLAVGGSVVVVRDVLELVEGGVVPVPSLINSVPSAVEALVGAGAFPVGVGAVNVAGEVLRSSVVEGVRGVDEGVRVFNLYGPTEDTTYSTWCEVGSGGVTVGRPIGGTRVYVCDGWGELVPVGVVGEVFLGGAGLARGYAGRPGLTAERFVPDRFGGEGGRLYRTGDLARWTPEGELEFRGRVDHQVKVRGFRIELGEIERVLDGSGLVGDAVVTVDETGPTGATLIAHLVPAPESGRDDAESVPASESRCGEAELVDAPEPGRGGAEFVAVPESGRVEAEFVPAPKSGRDEAEFVPAPDSGCDAAQFVAARESACGDADFVPAVERHLRSRLPGYMVPSAFVVLDALPRTPNGKVDRAALPRPDGPARHDRTPPRTPAEETLAALWQDVLHLDGVGVHDNFFALGGHSLLATRLVARIRDETGVEIPPQRFFEDPTVAALAAFTETRTTGVL</sequence>
<dbReference type="InterPro" id="IPR009081">
    <property type="entry name" value="PP-bd_ACP"/>
</dbReference>
<dbReference type="PANTHER" id="PTHR45527">
    <property type="entry name" value="NONRIBOSOMAL PEPTIDE SYNTHETASE"/>
    <property type="match status" value="1"/>
</dbReference>
<feature type="region of interest" description="Disordered" evidence="4">
    <location>
        <begin position="1093"/>
        <end position="1117"/>
    </location>
</feature>
<dbReference type="Pfam" id="PF18563">
    <property type="entry name" value="TubC_N"/>
    <property type="match status" value="1"/>
</dbReference>